<evidence type="ECO:0000256" key="2">
    <source>
        <dbReference type="SAM" id="SignalP"/>
    </source>
</evidence>
<dbReference type="InterPro" id="IPR012338">
    <property type="entry name" value="Beta-lactam/transpept-like"/>
</dbReference>
<comment type="caution">
    <text evidence="4">The sequence shown here is derived from an EMBL/GenBank/DDBJ whole genome shotgun (WGS) entry which is preliminary data.</text>
</comment>
<proteinExistence type="predicted"/>
<comment type="catalytic activity">
    <reaction evidence="1">
        <text>a beta-lactam + H2O = a substituted beta-amino acid</text>
        <dbReference type="Rhea" id="RHEA:20401"/>
        <dbReference type="ChEBI" id="CHEBI:15377"/>
        <dbReference type="ChEBI" id="CHEBI:35627"/>
        <dbReference type="ChEBI" id="CHEBI:140347"/>
        <dbReference type="EC" id="3.5.2.6"/>
    </reaction>
</comment>
<dbReference type="EMBL" id="QRDJ01000006">
    <property type="protein sequence ID" value="REC95478.1"/>
    <property type="molecule type" value="Genomic_DNA"/>
</dbReference>
<dbReference type="GO" id="GO:0046677">
    <property type="term" value="P:response to antibiotic"/>
    <property type="evidence" value="ECO:0007669"/>
    <property type="project" value="InterPro"/>
</dbReference>
<dbReference type="OrthoDB" id="9784149at2"/>
<keyword evidence="5" id="KW-1185">Reference proteome</keyword>
<keyword evidence="2" id="KW-0732">Signal</keyword>
<gene>
    <name evidence="4" type="ORF">C8D72_0127</name>
</gene>
<evidence type="ECO:0000259" key="3">
    <source>
        <dbReference type="Pfam" id="PF13354"/>
    </source>
</evidence>
<name>A0A3D9DXH3_9GAMM</name>
<dbReference type="GO" id="GO:0030655">
    <property type="term" value="P:beta-lactam antibiotic catabolic process"/>
    <property type="evidence" value="ECO:0007669"/>
    <property type="project" value="InterPro"/>
</dbReference>
<dbReference type="SUPFAM" id="SSF56601">
    <property type="entry name" value="beta-lactamase/transpeptidase-like"/>
    <property type="match status" value="1"/>
</dbReference>
<dbReference type="Pfam" id="PF13354">
    <property type="entry name" value="Beta-lactamase2"/>
    <property type="match status" value="2"/>
</dbReference>
<evidence type="ECO:0000313" key="4">
    <source>
        <dbReference type="EMBL" id="REC95478.1"/>
    </source>
</evidence>
<dbReference type="InterPro" id="IPR045155">
    <property type="entry name" value="Beta-lactam_cat"/>
</dbReference>
<feature type="chain" id="PRO_5017683212" evidence="2">
    <location>
        <begin position="27"/>
        <end position="371"/>
    </location>
</feature>
<protein>
    <submittedName>
        <fullName evidence="4">Beta-lactamase class A</fullName>
    </submittedName>
</protein>
<feature type="domain" description="Beta-lactamase class A catalytic" evidence="3">
    <location>
        <begin position="213"/>
        <end position="330"/>
    </location>
</feature>
<sequence length="371" mass="41011">MTRFLSARTGSFVTAGLLVLSSAALYAEDTRPEENWVKTLGERITTLDNEAEGTLGVHVHRLADDTSLDHKSDRLWYLSSAVKVPVAIVLLQQVEAGERSLDDELTLEASQRIDGAGELLWVEPGQAYSLDNLLERMLIDSDNVATDMLIEAIGVDTLNGQLQQMTRQGFFGSSDFEPLTTLAEVRYSVYGDIHPDARTLDREQLVEIASAPIGDERVAALARTLDVDREALNTDDMTTAFDRYYDTRVNSATLKGYADLLTALVRGELINEEHRELLFDNLKIDRYDGYRLEGGLPQDVSFIQKTGTQHQRACHMGVIRPDEPDNAIVIAACIEDMDEGAPAEALFKQIGEAITETMLAPDDDDDEDTAA</sequence>
<dbReference type="PANTHER" id="PTHR35333:SF4">
    <property type="entry name" value="SLR0121 PROTEIN"/>
    <property type="match status" value="1"/>
</dbReference>
<organism evidence="4 5">
    <name type="scientific">Kushneria indalinina DSM 14324</name>
    <dbReference type="NCBI Taxonomy" id="1122140"/>
    <lineage>
        <taxon>Bacteria</taxon>
        <taxon>Pseudomonadati</taxon>
        <taxon>Pseudomonadota</taxon>
        <taxon>Gammaproteobacteria</taxon>
        <taxon>Oceanospirillales</taxon>
        <taxon>Halomonadaceae</taxon>
        <taxon>Kushneria</taxon>
    </lineage>
</organism>
<feature type="domain" description="Beta-lactamase class A catalytic" evidence="3">
    <location>
        <begin position="56"/>
        <end position="165"/>
    </location>
</feature>
<dbReference type="InterPro" id="IPR000871">
    <property type="entry name" value="Beta-lactam_class-A"/>
</dbReference>
<dbReference type="AlphaFoldDB" id="A0A3D9DXH3"/>
<evidence type="ECO:0000256" key="1">
    <source>
        <dbReference type="ARBA" id="ARBA00001526"/>
    </source>
</evidence>
<dbReference type="PANTHER" id="PTHR35333">
    <property type="entry name" value="BETA-LACTAMASE"/>
    <property type="match status" value="1"/>
</dbReference>
<reference evidence="4 5" key="1">
    <citation type="submission" date="2018-07" db="EMBL/GenBank/DDBJ databases">
        <title>Genomic Encyclopedia of Type Strains, Phase IV (KMG-IV): sequencing the most valuable type-strain genomes for metagenomic binning, comparative biology and taxonomic classification.</title>
        <authorList>
            <person name="Goeker M."/>
        </authorList>
    </citation>
    <scope>NUCLEOTIDE SEQUENCE [LARGE SCALE GENOMIC DNA]</scope>
    <source>
        <strain evidence="4 5">DSM 14324</strain>
    </source>
</reference>
<dbReference type="GO" id="GO:0008800">
    <property type="term" value="F:beta-lactamase activity"/>
    <property type="evidence" value="ECO:0007669"/>
    <property type="project" value="UniProtKB-EC"/>
</dbReference>
<feature type="signal peptide" evidence="2">
    <location>
        <begin position="1"/>
        <end position="26"/>
    </location>
</feature>
<accession>A0A3D9DXH3</accession>
<evidence type="ECO:0000313" key="5">
    <source>
        <dbReference type="Proteomes" id="UP000256334"/>
    </source>
</evidence>
<dbReference type="Proteomes" id="UP000256334">
    <property type="component" value="Unassembled WGS sequence"/>
</dbReference>
<dbReference type="Gene3D" id="3.40.710.10">
    <property type="entry name" value="DD-peptidase/beta-lactamase superfamily"/>
    <property type="match status" value="1"/>
</dbReference>
<dbReference type="RefSeq" id="WP_115852493.1">
    <property type="nucleotide sequence ID" value="NZ_QRDJ01000006.1"/>
</dbReference>